<sequence>MTLIEIEKVLLEQQDELQILDTDVLIHRSEEDLINLKSKLAQVVIGVRRSGKSTLCFNALRKAGVNFAYANFDDERLMTLKTSDLDNVLQSLYKIYGEFDYLFLDEIQNIDGWPLFVNRLLRQKIHLLITGSNAKLLSTELSSHLTGRYHKIELFPFSFRDWCIYKNLDYKRLTTKNKGLLSAAYDDYFHQGGFPELISGIENPKEYISTLIDNILAQDIQKRYNIRNMDALKRLAHHILNETPTLIVKDTLQRTIGIKSERTISNYLLYLNQTYLLSTINKYSTKSRERTVSEKSYAIDVSFMDKRENAFSGDNLGWRLETVVYLELLRRKVTTDHDIYYFQTRSAEADFVVCNGNLTLAVYQVSYDISNPKTRKREINGCIAAAKVTKCNNLFLITDHEQEMIQEEGYTIQVVPIWEWLINI</sequence>
<name>A0A9D9HVD2_9BACT</name>
<dbReference type="Proteomes" id="UP000823641">
    <property type="component" value="Unassembled WGS sequence"/>
</dbReference>
<accession>A0A9D9HVD2</accession>
<gene>
    <name evidence="3" type="ORF">IAA73_09445</name>
</gene>
<dbReference type="EMBL" id="JADIMG010000089">
    <property type="protein sequence ID" value="MBO8460542.1"/>
    <property type="molecule type" value="Genomic_DNA"/>
</dbReference>
<dbReference type="Pfam" id="PF13635">
    <property type="entry name" value="DUF4143"/>
    <property type="match status" value="1"/>
</dbReference>
<protein>
    <submittedName>
        <fullName evidence="3">ATP-binding protein</fullName>
    </submittedName>
</protein>
<dbReference type="InterPro" id="IPR025420">
    <property type="entry name" value="DUF4143"/>
</dbReference>
<evidence type="ECO:0000313" key="4">
    <source>
        <dbReference type="Proteomes" id="UP000823641"/>
    </source>
</evidence>
<reference evidence="3" key="2">
    <citation type="journal article" date="2021" name="PeerJ">
        <title>Extensive microbial diversity within the chicken gut microbiome revealed by metagenomics and culture.</title>
        <authorList>
            <person name="Gilroy R."/>
            <person name="Ravi A."/>
            <person name="Getino M."/>
            <person name="Pursley I."/>
            <person name="Horton D.L."/>
            <person name="Alikhan N.F."/>
            <person name="Baker D."/>
            <person name="Gharbi K."/>
            <person name="Hall N."/>
            <person name="Watson M."/>
            <person name="Adriaenssens E.M."/>
            <person name="Foster-Nyarko E."/>
            <person name="Jarju S."/>
            <person name="Secka A."/>
            <person name="Antonio M."/>
            <person name="Oren A."/>
            <person name="Chaudhuri R.R."/>
            <person name="La Ragione R."/>
            <person name="Hildebrand F."/>
            <person name="Pallen M.J."/>
        </authorList>
    </citation>
    <scope>NUCLEOTIDE SEQUENCE</scope>
    <source>
        <strain evidence="3">G3-3990</strain>
    </source>
</reference>
<dbReference type="PANTHER" id="PTHR33295:SF8">
    <property type="entry name" value="AAA+ ATPASE DOMAIN-CONTAINING PROTEIN"/>
    <property type="match status" value="1"/>
</dbReference>
<feature type="domain" description="AAA" evidence="1">
    <location>
        <begin position="41"/>
        <end position="161"/>
    </location>
</feature>
<dbReference type="AlphaFoldDB" id="A0A9D9HVD2"/>
<keyword evidence="3" id="KW-0547">Nucleotide-binding</keyword>
<organism evidence="3 4">
    <name type="scientific">Candidatus Gallipaludibacter merdavium</name>
    <dbReference type="NCBI Taxonomy" id="2840839"/>
    <lineage>
        <taxon>Bacteria</taxon>
        <taxon>Pseudomonadati</taxon>
        <taxon>Bacteroidota</taxon>
        <taxon>Bacteroidia</taxon>
        <taxon>Bacteroidales</taxon>
        <taxon>Candidatus Gallipaludibacter</taxon>
    </lineage>
</organism>
<reference evidence="3" key="1">
    <citation type="submission" date="2020-10" db="EMBL/GenBank/DDBJ databases">
        <authorList>
            <person name="Gilroy R."/>
        </authorList>
    </citation>
    <scope>NUCLEOTIDE SEQUENCE</scope>
    <source>
        <strain evidence="3">G3-3990</strain>
    </source>
</reference>
<feature type="domain" description="DUF4143" evidence="2">
    <location>
        <begin position="218"/>
        <end position="365"/>
    </location>
</feature>
<dbReference type="PANTHER" id="PTHR33295">
    <property type="entry name" value="ATPASE"/>
    <property type="match status" value="1"/>
</dbReference>
<dbReference type="InterPro" id="IPR041682">
    <property type="entry name" value="AAA_14"/>
</dbReference>
<keyword evidence="3" id="KW-0067">ATP-binding</keyword>
<evidence type="ECO:0000313" key="3">
    <source>
        <dbReference type="EMBL" id="MBO8460542.1"/>
    </source>
</evidence>
<evidence type="ECO:0000259" key="2">
    <source>
        <dbReference type="Pfam" id="PF13635"/>
    </source>
</evidence>
<dbReference type="Pfam" id="PF13173">
    <property type="entry name" value="AAA_14"/>
    <property type="match status" value="1"/>
</dbReference>
<proteinExistence type="predicted"/>
<dbReference type="InterPro" id="IPR027417">
    <property type="entry name" value="P-loop_NTPase"/>
</dbReference>
<dbReference type="GO" id="GO:0005524">
    <property type="term" value="F:ATP binding"/>
    <property type="evidence" value="ECO:0007669"/>
    <property type="project" value="UniProtKB-KW"/>
</dbReference>
<dbReference type="SUPFAM" id="SSF52540">
    <property type="entry name" value="P-loop containing nucleoside triphosphate hydrolases"/>
    <property type="match status" value="1"/>
</dbReference>
<comment type="caution">
    <text evidence="3">The sequence shown here is derived from an EMBL/GenBank/DDBJ whole genome shotgun (WGS) entry which is preliminary data.</text>
</comment>
<evidence type="ECO:0000259" key="1">
    <source>
        <dbReference type="Pfam" id="PF13173"/>
    </source>
</evidence>